<gene>
    <name evidence="1" type="ORF">LV75_005189</name>
</gene>
<organism evidence="1 2">
    <name type="scientific">Actinokineospora diospyrosa</name>
    <dbReference type="NCBI Taxonomy" id="103728"/>
    <lineage>
        <taxon>Bacteria</taxon>
        <taxon>Bacillati</taxon>
        <taxon>Actinomycetota</taxon>
        <taxon>Actinomycetes</taxon>
        <taxon>Pseudonocardiales</taxon>
        <taxon>Pseudonocardiaceae</taxon>
        <taxon>Actinokineospora</taxon>
    </lineage>
</organism>
<evidence type="ECO:0008006" key="3">
    <source>
        <dbReference type="Google" id="ProtNLM"/>
    </source>
</evidence>
<dbReference type="RefSeq" id="WP_253889586.1">
    <property type="nucleotide sequence ID" value="NZ_BAAAVB010000008.1"/>
</dbReference>
<evidence type="ECO:0000313" key="2">
    <source>
        <dbReference type="Proteomes" id="UP001205185"/>
    </source>
</evidence>
<protein>
    <recommendedName>
        <fullName evidence="3">WD40 repeat domain-containing protein</fullName>
    </recommendedName>
</protein>
<dbReference type="EMBL" id="JAMTCO010000013">
    <property type="protein sequence ID" value="MCP2272663.1"/>
    <property type="molecule type" value="Genomic_DNA"/>
</dbReference>
<dbReference type="InterPro" id="IPR015943">
    <property type="entry name" value="WD40/YVTN_repeat-like_dom_sf"/>
</dbReference>
<name>A0ABT1IJ34_9PSEU</name>
<dbReference type="SUPFAM" id="SSF69322">
    <property type="entry name" value="Tricorn protease domain 2"/>
    <property type="match status" value="1"/>
</dbReference>
<dbReference type="Gene3D" id="2.130.10.10">
    <property type="entry name" value="YVTN repeat-like/Quinoprotein amine dehydrogenase"/>
    <property type="match status" value="2"/>
</dbReference>
<proteinExistence type="predicted"/>
<comment type="caution">
    <text evidence="1">The sequence shown here is derived from an EMBL/GenBank/DDBJ whole genome shotgun (WGS) entry which is preliminary data.</text>
</comment>
<evidence type="ECO:0000313" key="1">
    <source>
        <dbReference type="EMBL" id="MCP2272663.1"/>
    </source>
</evidence>
<keyword evidence="2" id="KW-1185">Reference proteome</keyword>
<dbReference type="Proteomes" id="UP001205185">
    <property type="component" value="Unassembled WGS sequence"/>
</dbReference>
<reference evidence="1 2" key="1">
    <citation type="submission" date="2022-06" db="EMBL/GenBank/DDBJ databases">
        <title>Genomic Encyclopedia of Archaeal and Bacterial Type Strains, Phase II (KMG-II): from individual species to whole genera.</title>
        <authorList>
            <person name="Goeker M."/>
        </authorList>
    </citation>
    <scope>NUCLEOTIDE SEQUENCE [LARGE SCALE GENOMIC DNA]</scope>
    <source>
        <strain evidence="1 2">DSM 44255</strain>
    </source>
</reference>
<accession>A0ABT1IJ34</accession>
<sequence length="298" mass="31915">MVDVDAPEDITEMVVSPHAPLMLVTTSSGVVHLLDLGNPLRLATLATMTTRVGNLYRTHVSFSPAHPVMVAQEIAYPAESDNTSSPSSQITIIDISDPAHPRQRGQITSDQSTVQFTADGDLIQSFSQDGLHMWDLSDLDKPLRSPVSDPPIPVGWSAVALTRPILATGGEEGMGISIVDIAGPPRELARIPGKAPGIFSPDGRLLTVSAQQAVHIWDVADPGNPQQVATLAVSSNVAPFAFSPDGTGVVIAQPDGLRYVVVDVEIAIKGLCERAHPRITDEQWERYVPELDYRSPCP</sequence>